<comment type="similarity">
    <text evidence="2">Belongs to the RNase K family.</text>
</comment>
<comment type="subcellular location">
    <subcellularLocation>
        <location evidence="1">Membrane</location>
        <topology evidence="1">Multi-pass membrane protein</topology>
    </subcellularLocation>
</comment>
<dbReference type="InterPro" id="IPR026770">
    <property type="entry name" value="RNase_K"/>
</dbReference>
<evidence type="ECO:0000256" key="2">
    <source>
        <dbReference type="ARBA" id="ARBA00008458"/>
    </source>
</evidence>
<evidence type="ECO:0000256" key="1">
    <source>
        <dbReference type="ARBA" id="ARBA00004141"/>
    </source>
</evidence>
<keyword evidence="7" id="KW-1185">Reference proteome</keyword>
<reference evidence="6 7" key="1">
    <citation type="journal article" date="2021" name="Elife">
        <title>Chloroplast acquisition without the gene transfer in kleptoplastic sea slugs, Plakobranchus ocellatus.</title>
        <authorList>
            <person name="Maeda T."/>
            <person name="Takahashi S."/>
            <person name="Yoshida T."/>
            <person name="Shimamura S."/>
            <person name="Takaki Y."/>
            <person name="Nagai Y."/>
            <person name="Toyoda A."/>
            <person name="Suzuki Y."/>
            <person name="Arimoto A."/>
            <person name="Ishii H."/>
            <person name="Satoh N."/>
            <person name="Nishiyama T."/>
            <person name="Hasebe M."/>
            <person name="Maruyama T."/>
            <person name="Minagawa J."/>
            <person name="Obokata J."/>
            <person name="Shigenobu S."/>
        </authorList>
    </citation>
    <scope>NUCLEOTIDE SEQUENCE [LARGE SCALE GENOMIC DNA]</scope>
</reference>
<dbReference type="GO" id="GO:0004521">
    <property type="term" value="F:RNA endonuclease activity"/>
    <property type="evidence" value="ECO:0007669"/>
    <property type="project" value="InterPro"/>
</dbReference>
<comment type="caution">
    <text evidence="6">The sequence shown here is derived from an EMBL/GenBank/DDBJ whole genome shotgun (WGS) entry which is preliminary data.</text>
</comment>
<name>A0AAV4H236_9GAST</name>
<keyword evidence="4" id="KW-1133">Transmembrane helix</keyword>
<dbReference type="SUPFAM" id="SSF51445">
    <property type="entry name" value="(Trans)glycosidases"/>
    <property type="match status" value="1"/>
</dbReference>
<evidence type="ECO:0000313" key="6">
    <source>
        <dbReference type="EMBL" id="GFR90870.1"/>
    </source>
</evidence>
<dbReference type="InterPro" id="IPR017853">
    <property type="entry name" value="GH"/>
</dbReference>
<dbReference type="GO" id="GO:0016020">
    <property type="term" value="C:membrane"/>
    <property type="evidence" value="ECO:0007669"/>
    <property type="project" value="UniProtKB-SubCell"/>
</dbReference>
<dbReference type="Proteomes" id="UP000762676">
    <property type="component" value="Unassembled WGS sequence"/>
</dbReference>
<proteinExistence type="inferred from homology"/>
<dbReference type="AlphaFoldDB" id="A0AAV4H236"/>
<evidence type="ECO:0000313" key="7">
    <source>
        <dbReference type="Proteomes" id="UP000762676"/>
    </source>
</evidence>
<organism evidence="6 7">
    <name type="scientific">Elysia marginata</name>
    <dbReference type="NCBI Taxonomy" id="1093978"/>
    <lineage>
        <taxon>Eukaryota</taxon>
        <taxon>Metazoa</taxon>
        <taxon>Spiralia</taxon>
        <taxon>Lophotrochozoa</taxon>
        <taxon>Mollusca</taxon>
        <taxon>Gastropoda</taxon>
        <taxon>Heterobranchia</taxon>
        <taxon>Euthyneura</taxon>
        <taxon>Panpulmonata</taxon>
        <taxon>Sacoglossa</taxon>
        <taxon>Placobranchoidea</taxon>
        <taxon>Plakobranchidae</taxon>
        <taxon>Elysia</taxon>
    </lineage>
</organism>
<keyword evidence="3" id="KW-0812">Transmembrane</keyword>
<dbReference type="PANTHER" id="PTHR31733">
    <property type="entry name" value="RIBONUCLEASE KAPPA"/>
    <property type="match status" value="1"/>
</dbReference>
<evidence type="ECO:0000256" key="3">
    <source>
        <dbReference type="ARBA" id="ARBA00022692"/>
    </source>
</evidence>
<keyword evidence="5" id="KW-0472">Membrane</keyword>
<protein>
    <submittedName>
        <fullName evidence="6">Non-lysosomal glucosylceramidase</fullName>
    </submittedName>
</protein>
<accession>A0AAV4H236</accession>
<sequence length="489" mass="55237">MADEAGLQTEPFRVDVFPHGGYDVRVNGVSWLPSGPTFVNSDGKRYCTGEGTLKLLGHQSVTGQDQFGAWNKTTFFYWAGRIGLKTSVKIYTKPSVPVAVFSQTYESDTEKTRGKNRDDIISSFPSFRFQPNTTANLGYLAYGNDMAGWVSLSLGRWSKDAKFSTGIQGGPLVLFDNSSNALVISPLSNFMSASNKKFGGEHLSWGIMGLVDRVPAGHTTDFVVSFSNRGVNQAMRDWGKYLTSIYGKTSDARDKDLTLSHLGYWTDNGAYYYYNTAKGKNYEDTLTDEVAYLKDQGLPVKYLQIDSWFYPKGHVDGTRTWEAKKDIFPHGFKGLYENTSLPIGCHNRYWDNDTLYATYNGGKYNFIPDATSGCAVPDDEQFWIDLFQSTQKWGKFILYEQDWLNKETDRNQALVSDLYLGRRWLTQMGAAAKQFGIAIQYCMSYSRHILQSVEIPAVTQAVWTLHQLNRLEAENILRPVRVQPSNRNK</sequence>
<evidence type="ECO:0000256" key="5">
    <source>
        <dbReference type="ARBA" id="ARBA00023136"/>
    </source>
</evidence>
<gene>
    <name evidence="6" type="ORF">ElyMa_006160800</name>
</gene>
<dbReference type="EMBL" id="BMAT01012375">
    <property type="protein sequence ID" value="GFR90870.1"/>
    <property type="molecule type" value="Genomic_DNA"/>
</dbReference>
<evidence type="ECO:0000256" key="4">
    <source>
        <dbReference type="ARBA" id="ARBA00022989"/>
    </source>
</evidence>